<protein>
    <recommendedName>
        <fullName evidence="6">Vacuolar protein sorting-associated protein 13 DH-like domain-containing protein</fullName>
    </recommendedName>
</protein>
<dbReference type="PANTHER" id="PTHR16166:SF141">
    <property type="entry name" value="INTERMEMBRANE LIPID TRANSFER PROTEIN VPS13D"/>
    <property type="match status" value="1"/>
</dbReference>
<organism evidence="4 5">
    <name type="scientific">Bugula neritina</name>
    <name type="common">Brown bryozoan</name>
    <name type="synonym">Sertularia neritina</name>
    <dbReference type="NCBI Taxonomy" id="10212"/>
    <lineage>
        <taxon>Eukaryota</taxon>
        <taxon>Metazoa</taxon>
        <taxon>Spiralia</taxon>
        <taxon>Lophotrochozoa</taxon>
        <taxon>Bryozoa</taxon>
        <taxon>Gymnolaemata</taxon>
        <taxon>Cheilostomatida</taxon>
        <taxon>Flustrina</taxon>
        <taxon>Buguloidea</taxon>
        <taxon>Bugulidae</taxon>
        <taxon>Bugula</taxon>
    </lineage>
</organism>
<dbReference type="InterPro" id="IPR056748">
    <property type="entry name" value="VPS13-like_C"/>
</dbReference>
<accession>A0A7J7J8U0</accession>
<feature type="region of interest" description="Disordered" evidence="1">
    <location>
        <begin position="51"/>
        <end position="71"/>
    </location>
</feature>
<sequence length="1494" mass="165316">MVEPWMMNISWDGNLMSNENVDVKVRTTDVVNLNVTSAVLDMMQQMNQIWSSLPGSSDGSSPTSPITSNRESFVPYSLNNQTGRTLLFAIVTKTDGTVSLPTSWCEVLHGQTKPFSCISSQNKQRHQETHESTDHRLVVMVEGWQKTSAISIDKVGLFFRTIFTDEHSKSVPKIVASRIVFDIKCMENASKCITVKSPITLRNYTSQDIEMRMESILDSGAAYTTVLPANTSQPLPLAFLFSCLWFRPAGNEMLTYTNSPISCQSMKLEKGGVKSTSLVSDSLLDSAQSFRLSAVVKKEPYPEEAVMETLGPNTLYQPGHTVTLLPPLTIVNLLPVDLGYLVNHSTHSGKLRPGKEVVLHQVNVSNSLKLDLAADGYHKGGALNINSSASDHVLNVRVYDASDRLLLLEARITRQAVGSVKVVISVKYWMINHTGLPLVFKQVGAKSTSSGQFEENEIARSMAPLMFSFSENEQPDLCSMRLGTVVHPTSKPSWCHRFSLDNGNHVRRLRVARSDGRPEWVYNIGIEVNKAVRKYEDTTMVTLVPYNKVINKSSHRIAFTQKVFTQSDNNSTFHASLPGASHAYHWPRHDLDQLLCIKILDVPSTLWSGGFRIDQLNSIVINIRNSENSDCILMKIETVLQGSTFTTVIADASDIPPPLKIENYTDLSLKFWQTNITDEAFRTTVKPKSCVAYAWDEPTMASTITSSIHCDMGSSENVYDMNVIGQAENLEYENCFYIALTHSPDSLVLDVTGGTGILFARREPGRRSQLWSHNVEGRLVHEGNRASKQLYKEKEAKYCLDIAELAVIAQGYSCLSLRKVDSRRQTTQLWKFLETGQLTCGIKGQCVQSVPAFGGMVAGARVALGPYSINQVAGVETNMSMSKMLPGSGVLSVGVYTDGPTRVLRVVDILDIEKIKYMRLNSGSQYEVSEREERVSSRQMSLQVALPALGLSLVNQVREELLYLSLVKPLFDYIRSENIENIHLSIRHVQLDNQLVDTTFPITIYSQTNKQRAQSSKARAAAVDVDCQHVLGSNSSMHVFKLLTVQMAPFSLDIDEILLMKVIEMFTANRNKEEESELSVIQPSKDKDFDITVRKYYFALLSVVCGQMTLSVHTAKLPQHLKDVKKAMAMSSMITFENAVIDFEPFLQLHPFESLNFMLTAIGTHFKQELQGQAAKIFGAVDVLGNPLGLVNDVTTGISGLVTDGNVGMLLKNVTHGASNSLAKVAGTLSQGLGRISMDANHEEHRDQIRRQYAGSNVLLGFKSLAHGIIGGITSLAQQTLEGASQDGLEGMFTGFGKGVVGTVTKPVVGVLDFASGAATAIRDTSGGGGGIHTIQRKRKPRCCYSRYGLLSVYSSRSATGQQVLLFLNGDSKTQERYIDHIRLTNQPEPHHMLVSDQAVYLLNMNRPQEEPSLLVSLSDLLSCIYVRKERADGSIQHYIEVKWKRLSESGGSHYKTSTSTVRCETSEVAEQVVILIDHARGLYNEKLHTVLAT</sequence>
<dbReference type="SUPFAM" id="SSF50370">
    <property type="entry name" value="Ricin B-like lectins"/>
    <property type="match status" value="1"/>
</dbReference>
<gene>
    <name evidence="4" type="ORF">EB796_019697</name>
</gene>
<dbReference type="GO" id="GO:0006623">
    <property type="term" value="P:protein targeting to vacuole"/>
    <property type="evidence" value="ECO:0007669"/>
    <property type="project" value="TreeGrafter"/>
</dbReference>
<dbReference type="Pfam" id="PF25037">
    <property type="entry name" value="VPS13_C"/>
    <property type="match status" value="1"/>
</dbReference>
<evidence type="ECO:0000256" key="1">
    <source>
        <dbReference type="SAM" id="MobiDB-lite"/>
    </source>
</evidence>
<comment type="caution">
    <text evidence="4">The sequence shown here is derived from an EMBL/GenBank/DDBJ whole genome shotgun (WGS) entry which is preliminary data.</text>
</comment>
<dbReference type="OrthoDB" id="272810at2759"/>
<reference evidence="4" key="1">
    <citation type="submission" date="2020-06" db="EMBL/GenBank/DDBJ databases">
        <title>Draft genome of Bugula neritina, a colonial animal packing powerful symbionts and potential medicines.</title>
        <authorList>
            <person name="Rayko M."/>
        </authorList>
    </citation>
    <scope>NUCLEOTIDE SEQUENCE [LARGE SCALE GENOMIC DNA]</scope>
    <source>
        <strain evidence="4">Kwan_BN1</strain>
    </source>
</reference>
<dbReference type="Pfam" id="PF25036">
    <property type="entry name" value="VPS13_VAB"/>
    <property type="match status" value="1"/>
</dbReference>
<dbReference type="GO" id="GO:0007005">
    <property type="term" value="P:mitochondrion organization"/>
    <property type="evidence" value="ECO:0007669"/>
    <property type="project" value="TreeGrafter"/>
</dbReference>
<dbReference type="EMBL" id="VXIV02002922">
    <property type="protein sequence ID" value="KAF6021991.1"/>
    <property type="molecule type" value="Genomic_DNA"/>
</dbReference>
<evidence type="ECO:0008006" key="6">
    <source>
        <dbReference type="Google" id="ProtNLM"/>
    </source>
</evidence>
<dbReference type="Proteomes" id="UP000593567">
    <property type="component" value="Unassembled WGS sequence"/>
</dbReference>
<proteinExistence type="predicted"/>
<evidence type="ECO:0000313" key="4">
    <source>
        <dbReference type="EMBL" id="KAF6021991.1"/>
    </source>
</evidence>
<dbReference type="InterPro" id="IPR009543">
    <property type="entry name" value="VPS13_VAB"/>
</dbReference>
<keyword evidence="5" id="KW-1185">Reference proteome</keyword>
<evidence type="ECO:0000259" key="3">
    <source>
        <dbReference type="Pfam" id="PF25037"/>
    </source>
</evidence>
<evidence type="ECO:0000259" key="2">
    <source>
        <dbReference type="Pfam" id="PF25036"/>
    </source>
</evidence>
<dbReference type="PANTHER" id="PTHR16166">
    <property type="entry name" value="VACUOLAR PROTEIN SORTING-ASSOCIATED PROTEIN VPS13"/>
    <property type="match status" value="1"/>
</dbReference>
<name>A0A7J7J8U0_BUGNE</name>
<dbReference type="InterPro" id="IPR026847">
    <property type="entry name" value="VPS13"/>
</dbReference>
<feature type="domain" description="Vacuolar protein sorting-associated protein 13 VPS13 adaptor binding" evidence="2">
    <location>
        <begin position="132"/>
        <end position="700"/>
    </location>
</feature>
<dbReference type="GO" id="GO:0045053">
    <property type="term" value="P:protein retention in Golgi apparatus"/>
    <property type="evidence" value="ECO:0007669"/>
    <property type="project" value="TreeGrafter"/>
</dbReference>
<feature type="domain" description="Intermembrane lipid transfer protein VPS13-like C-terminal" evidence="3">
    <location>
        <begin position="1339"/>
        <end position="1407"/>
    </location>
</feature>
<feature type="compositionally biased region" description="Low complexity" evidence="1">
    <location>
        <begin position="51"/>
        <end position="68"/>
    </location>
</feature>
<dbReference type="InterPro" id="IPR035992">
    <property type="entry name" value="Ricin_B-like_lectins"/>
</dbReference>
<evidence type="ECO:0000313" key="5">
    <source>
        <dbReference type="Proteomes" id="UP000593567"/>
    </source>
</evidence>